<keyword evidence="3" id="KW-1003">Cell membrane</keyword>
<accession>A0A1I3EGA2</accession>
<proteinExistence type="inferred from homology"/>
<dbReference type="PANTHER" id="PTHR35011">
    <property type="entry name" value="2,3-DIKETO-L-GULONATE TRAP TRANSPORTER SMALL PERMEASE PROTEIN YIAM"/>
    <property type="match status" value="1"/>
</dbReference>
<dbReference type="EMBL" id="FOQH01000003">
    <property type="protein sequence ID" value="SFH97741.1"/>
    <property type="molecule type" value="Genomic_DNA"/>
</dbReference>
<sequence length="195" mass="20716">MTGTPEGPQGFAAVSAPVAGPRGPLRRGLDALYLVSGALSGLFLVGIAVTIVAQVVARQLGGTIDSTETAGFCLAASTFLGLAYAFRRGAHIRVTLLIGRAPSGPRRWLELWCVAFSILAVAYFLWWAVDLVWFSWAFDEISPGLMAIPLWIPRSAMALGAAVFLIALVDEFVSILRGVVPSYEANAEHVLEGGE</sequence>
<dbReference type="InterPro" id="IPR007387">
    <property type="entry name" value="TRAP_DctQ"/>
</dbReference>
<comment type="subcellular location">
    <subcellularLocation>
        <location evidence="1 9">Cell inner membrane</location>
        <topology evidence="1 9">Multi-pass membrane protein</topology>
    </subcellularLocation>
</comment>
<reference evidence="11 12" key="1">
    <citation type="submission" date="2016-10" db="EMBL/GenBank/DDBJ databases">
        <authorList>
            <person name="de Groot N.N."/>
        </authorList>
    </citation>
    <scope>NUCLEOTIDE SEQUENCE [LARGE SCALE GENOMIC DNA]</scope>
    <source>
        <strain evidence="11 12">CGMCC 1.11030</strain>
    </source>
</reference>
<comment type="similarity">
    <text evidence="8 9">Belongs to the TRAP transporter small permease family.</text>
</comment>
<name>A0A1I3EGA2_9RHOB</name>
<evidence type="ECO:0000313" key="12">
    <source>
        <dbReference type="Proteomes" id="UP000199377"/>
    </source>
</evidence>
<evidence type="ECO:0000256" key="6">
    <source>
        <dbReference type="ARBA" id="ARBA00022989"/>
    </source>
</evidence>
<comment type="function">
    <text evidence="9">Part of the tripartite ATP-independent periplasmic (TRAP) transport system.</text>
</comment>
<comment type="subunit">
    <text evidence="9">The complex comprises the extracytoplasmic solute receptor protein and the two transmembrane proteins.</text>
</comment>
<dbReference type="STRING" id="1114924.SAMN05216258_103349"/>
<dbReference type="Pfam" id="PF04290">
    <property type="entry name" value="DctQ"/>
    <property type="match status" value="1"/>
</dbReference>
<feature type="transmembrane region" description="Helical" evidence="9">
    <location>
        <begin position="108"/>
        <end position="128"/>
    </location>
</feature>
<evidence type="ECO:0000256" key="9">
    <source>
        <dbReference type="RuleBase" id="RU369079"/>
    </source>
</evidence>
<keyword evidence="5 9" id="KW-0812">Transmembrane</keyword>
<keyword evidence="2 9" id="KW-0813">Transport</keyword>
<evidence type="ECO:0000256" key="5">
    <source>
        <dbReference type="ARBA" id="ARBA00022692"/>
    </source>
</evidence>
<gene>
    <name evidence="11" type="ORF">SAMN05216258_103349</name>
</gene>
<evidence type="ECO:0000313" key="11">
    <source>
        <dbReference type="EMBL" id="SFH97741.1"/>
    </source>
</evidence>
<feature type="domain" description="Tripartite ATP-independent periplasmic transporters DctQ component" evidence="10">
    <location>
        <begin position="47"/>
        <end position="177"/>
    </location>
</feature>
<organism evidence="11 12">
    <name type="scientific">Albimonas pacifica</name>
    <dbReference type="NCBI Taxonomy" id="1114924"/>
    <lineage>
        <taxon>Bacteria</taxon>
        <taxon>Pseudomonadati</taxon>
        <taxon>Pseudomonadota</taxon>
        <taxon>Alphaproteobacteria</taxon>
        <taxon>Rhodobacterales</taxon>
        <taxon>Paracoccaceae</taxon>
        <taxon>Albimonas</taxon>
    </lineage>
</organism>
<feature type="transmembrane region" description="Helical" evidence="9">
    <location>
        <begin position="69"/>
        <end position="87"/>
    </location>
</feature>
<dbReference type="GO" id="GO:0022857">
    <property type="term" value="F:transmembrane transporter activity"/>
    <property type="evidence" value="ECO:0007669"/>
    <property type="project" value="UniProtKB-UniRule"/>
</dbReference>
<keyword evidence="12" id="KW-1185">Reference proteome</keyword>
<protein>
    <recommendedName>
        <fullName evidence="9">TRAP transporter small permease protein</fullName>
    </recommendedName>
</protein>
<dbReference type="Proteomes" id="UP000199377">
    <property type="component" value="Unassembled WGS sequence"/>
</dbReference>
<evidence type="ECO:0000256" key="7">
    <source>
        <dbReference type="ARBA" id="ARBA00023136"/>
    </source>
</evidence>
<keyword evidence="4 9" id="KW-0997">Cell inner membrane</keyword>
<dbReference type="AlphaFoldDB" id="A0A1I3EGA2"/>
<dbReference type="InterPro" id="IPR055348">
    <property type="entry name" value="DctQ"/>
</dbReference>
<evidence type="ECO:0000256" key="3">
    <source>
        <dbReference type="ARBA" id="ARBA00022475"/>
    </source>
</evidence>
<evidence type="ECO:0000256" key="4">
    <source>
        <dbReference type="ARBA" id="ARBA00022519"/>
    </source>
</evidence>
<feature type="transmembrane region" description="Helical" evidence="9">
    <location>
        <begin position="148"/>
        <end position="169"/>
    </location>
</feature>
<keyword evidence="6 9" id="KW-1133">Transmembrane helix</keyword>
<feature type="transmembrane region" description="Helical" evidence="9">
    <location>
        <begin position="31"/>
        <end position="57"/>
    </location>
</feature>
<evidence type="ECO:0000256" key="1">
    <source>
        <dbReference type="ARBA" id="ARBA00004429"/>
    </source>
</evidence>
<evidence type="ECO:0000256" key="8">
    <source>
        <dbReference type="ARBA" id="ARBA00038436"/>
    </source>
</evidence>
<evidence type="ECO:0000256" key="2">
    <source>
        <dbReference type="ARBA" id="ARBA00022448"/>
    </source>
</evidence>
<keyword evidence="7 9" id="KW-0472">Membrane</keyword>
<evidence type="ECO:0000259" key="10">
    <source>
        <dbReference type="Pfam" id="PF04290"/>
    </source>
</evidence>
<dbReference type="RefSeq" id="WP_218160976.1">
    <property type="nucleotide sequence ID" value="NZ_FOQH01000003.1"/>
</dbReference>
<dbReference type="GO" id="GO:0005886">
    <property type="term" value="C:plasma membrane"/>
    <property type="evidence" value="ECO:0007669"/>
    <property type="project" value="UniProtKB-SubCell"/>
</dbReference>